<evidence type="ECO:0000313" key="2">
    <source>
        <dbReference type="EMBL" id="RXI09448.1"/>
    </source>
</evidence>
<keyword evidence="1" id="KW-0812">Transmembrane</keyword>
<protein>
    <submittedName>
        <fullName evidence="2">Uncharacterized protein</fullName>
    </submittedName>
</protein>
<comment type="caution">
    <text evidence="2">The sequence shown here is derived from an EMBL/GenBank/DDBJ whole genome shotgun (WGS) entry which is preliminary data.</text>
</comment>
<gene>
    <name evidence="2" type="ORF">DVH24_034065</name>
</gene>
<reference evidence="2 3" key="1">
    <citation type="submission" date="2018-10" db="EMBL/GenBank/DDBJ databases">
        <title>A high-quality apple genome assembly.</title>
        <authorList>
            <person name="Hu J."/>
        </authorList>
    </citation>
    <scope>NUCLEOTIDE SEQUENCE [LARGE SCALE GENOMIC DNA]</scope>
    <source>
        <strain evidence="3">cv. HFTH1</strain>
        <tissue evidence="2">Young leaf</tissue>
    </source>
</reference>
<keyword evidence="1" id="KW-1133">Transmembrane helix</keyword>
<keyword evidence="3" id="KW-1185">Reference proteome</keyword>
<dbReference type="Proteomes" id="UP000290289">
    <property type="component" value="Chromosome 1"/>
</dbReference>
<evidence type="ECO:0000313" key="3">
    <source>
        <dbReference type="Proteomes" id="UP000290289"/>
    </source>
</evidence>
<evidence type="ECO:0000256" key="1">
    <source>
        <dbReference type="SAM" id="Phobius"/>
    </source>
</evidence>
<name>A0A498KNS8_MALDO</name>
<keyword evidence="1" id="KW-0472">Membrane</keyword>
<dbReference type="AlphaFoldDB" id="A0A498KNS8"/>
<dbReference type="EMBL" id="RDQH01000327">
    <property type="protein sequence ID" value="RXI09448.1"/>
    <property type="molecule type" value="Genomic_DNA"/>
</dbReference>
<feature type="transmembrane region" description="Helical" evidence="1">
    <location>
        <begin position="47"/>
        <end position="69"/>
    </location>
</feature>
<organism evidence="2 3">
    <name type="scientific">Malus domestica</name>
    <name type="common">Apple</name>
    <name type="synonym">Pyrus malus</name>
    <dbReference type="NCBI Taxonomy" id="3750"/>
    <lineage>
        <taxon>Eukaryota</taxon>
        <taxon>Viridiplantae</taxon>
        <taxon>Streptophyta</taxon>
        <taxon>Embryophyta</taxon>
        <taxon>Tracheophyta</taxon>
        <taxon>Spermatophyta</taxon>
        <taxon>Magnoliopsida</taxon>
        <taxon>eudicotyledons</taxon>
        <taxon>Gunneridae</taxon>
        <taxon>Pentapetalae</taxon>
        <taxon>rosids</taxon>
        <taxon>fabids</taxon>
        <taxon>Rosales</taxon>
        <taxon>Rosaceae</taxon>
        <taxon>Amygdaloideae</taxon>
        <taxon>Maleae</taxon>
        <taxon>Malus</taxon>
    </lineage>
</organism>
<sequence length="115" mass="13032">MTSVMTVLSLVRLRFCPLDARVDHRCATPALHFSSHFFPSVSILTHFSSHLSLSLSLSLSLAILGFCYIPNSSLLSSKRRFFSPSNLPSFSQELSTTVQLDLIQFFTQKSWRFMI</sequence>
<proteinExistence type="predicted"/>
<accession>A0A498KNS8</accession>